<dbReference type="Proteomes" id="UP000185639">
    <property type="component" value="Unassembled WGS sequence"/>
</dbReference>
<evidence type="ECO:0000313" key="2">
    <source>
        <dbReference type="Proteomes" id="UP000185639"/>
    </source>
</evidence>
<gene>
    <name evidence="1" type="ORF">SAMN05421686_1245</name>
</gene>
<proteinExistence type="predicted"/>
<dbReference type="STRING" id="484498.SAMN05421686_1245"/>
<organism evidence="1 2">
    <name type="scientific">Thalassolituus maritimus</name>
    <dbReference type="NCBI Taxonomy" id="484498"/>
    <lineage>
        <taxon>Bacteria</taxon>
        <taxon>Pseudomonadati</taxon>
        <taxon>Pseudomonadota</taxon>
        <taxon>Gammaproteobacteria</taxon>
        <taxon>Oceanospirillales</taxon>
        <taxon>Oceanospirillaceae</taxon>
        <taxon>Thalassolituus</taxon>
    </lineage>
</organism>
<sequence>TVRDFTLESGMKALKTIQGRVPEVSTKVVADHAPRSGVMLKNIFK</sequence>
<accession>A0A1N7QDB3</accession>
<dbReference type="EMBL" id="FTOH01000024">
    <property type="protein sequence ID" value="SIT20852.1"/>
    <property type="molecule type" value="Genomic_DNA"/>
</dbReference>
<reference evidence="2" key="1">
    <citation type="submission" date="2017-01" db="EMBL/GenBank/DDBJ databases">
        <authorList>
            <person name="Varghese N."/>
            <person name="Submissions S."/>
        </authorList>
    </citation>
    <scope>NUCLEOTIDE SEQUENCE [LARGE SCALE GENOMIC DNA]</scope>
    <source>
        <strain evidence="2">DSM 24913</strain>
    </source>
</reference>
<name>A0A1N7QDB3_9GAMM</name>
<evidence type="ECO:0000313" key="1">
    <source>
        <dbReference type="EMBL" id="SIT20852.1"/>
    </source>
</evidence>
<keyword evidence="2" id="KW-1185">Reference proteome</keyword>
<dbReference type="AlphaFoldDB" id="A0A1N7QDB3"/>
<protein>
    <submittedName>
        <fullName evidence="1">Uncharacterized protein</fullName>
    </submittedName>
</protein>
<feature type="non-terminal residue" evidence="1">
    <location>
        <position position="1"/>
    </location>
</feature>